<evidence type="ECO:0000256" key="11">
    <source>
        <dbReference type="ARBA" id="ARBA00030126"/>
    </source>
</evidence>
<keyword evidence="10" id="KW-0539">Nucleus</keyword>
<dbReference type="PRINTS" id="PR02086">
    <property type="entry name" value="PUTNUCHARBI1"/>
</dbReference>
<evidence type="ECO:0000256" key="4">
    <source>
        <dbReference type="ARBA" id="ARBA00006958"/>
    </source>
</evidence>
<evidence type="ECO:0000259" key="13">
    <source>
        <dbReference type="Pfam" id="PF13359"/>
    </source>
</evidence>
<dbReference type="InterPro" id="IPR027806">
    <property type="entry name" value="HARBI1_dom"/>
</dbReference>
<keyword evidence="8" id="KW-0479">Metal-binding</keyword>
<accession>A0A8C6UGW0</accession>
<evidence type="ECO:0000256" key="3">
    <source>
        <dbReference type="ARBA" id="ARBA00004496"/>
    </source>
</evidence>
<evidence type="ECO:0000256" key="8">
    <source>
        <dbReference type="ARBA" id="ARBA00022723"/>
    </source>
</evidence>
<evidence type="ECO:0000313" key="14">
    <source>
        <dbReference type="Ensembl" id="ENSNMLP00000032720.1"/>
    </source>
</evidence>
<keyword evidence="9" id="KW-0378">Hydrolase</keyword>
<evidence type="ECO:0000256" key="9">
    <source>
        <dbReference type="ARBA" id="ARBA00022801"/>
    </source>
</evidence>
<comment type="cofactor">
    <cofactor evidence="1">
        <name>a divalent metal cation</name>
        <dbReference type="ChEBI" id="CHEBI:60240"/>
    </cofactor>
</comment>
<proteinExistence type="inferred from homology"/>
<sequence length="344" mass="39397">GRHTRPLISLDLGLHARSHPRVLRDRSNPLEMYNESELLERFRFDRATIFEIVGALTPQLQHVTERNGALSPSQQVLIALRFFASGSFQNSLGDMVNVHRTTACRAIRRVSLALMRIMGRYVRLPTQEEAARMKQDFYLRSGLPGIIGCIDGTHVRIQAPSQDEYLFVNRKGYHSINVQLVCTNDMQIIDLVSKWPGSTHDARILRESALHREFEEGRITGLLLGDSGYPLKRWLMTPVIAPRTPQERRYNFKQASTRSIIECCIGVLKRRFHCLHSEMRMHPERVCVVIAACVVLHNICVEKRMPLPRQVAVLDQPEEVENPVALNQEDISGRLIRNRLITNL</sequence>
<evidence type="ECO:0000256" key="6">
    <source>
        <dbReference type="ARBA" id="ARBA00022490"/>
    </source>
</evidence>
<evidence type="ECO:0000256" key="10">
    <source>
        <dbReference type="ARBA" id="ARBA00023242"/>
    </source>
</evidence>
<keyword evidence="7" id="KW-0540">Nuclease</keyword>
<evidence type="ECO:0000256" key="1">
    <source>
        <dbReference type="ARBA" id="ARBA00001968"/>
    </source>
</evidence>
<comment type="similarity">
    <text evidence="4">Belongs to the HARBI1 family.</text>
</comment>
<dbReference type="PANTHER" id="PTHR22930">
    <property type="match status" value="1"/>
</dbReference>
<keyword evidence="6" id="KW-0963">Cytoplasm</keyword>
<dbReference type="GO" id="GO:0016787">
    <property type="term" value="F:hydrolase activity"/>
    <property type="evidence" value="ECO:0007669"/>
    <property type="project" value="UniProtKB-KW"/>
</dbReference>
<evidence type="ECO:0000256" key="12">
    <source>
        <dbReference type="ARBA" id="ARBA00045850"/>
    </source>
</evidence>
<name>A0A8C6UGW0_9GOBI</name>
<dbReference type="InterPro" id="IPR045249">
    <property type="entry name" value="HARBI1-like"/>
</dbReference>
<dbReference type="InterPro" id="IPR026103">
    <property type="entry name" value="HARBI1_animal"/>
</dbReference>
<dbReference type="Ensembl" id="ENSNMLT00000036428.1">
    <property type="protein sequence ID" value="ENSNMLP00000032720.1"/>
    <property type="gene ID" value="ENSNMLG00000020422.1"/>
</dbReference>
<dbReference type="GO" id="GO:0005737">
    <property type="term" value="C:cytoplasm"/>
    <property type="evidence" value="ECO:0007669"/>
    <property type="project" value="UniProtKB-SubCell"/>
</dbReference>
<comment type="function">
    <text evidence="12">Transposase-derived protein that may have nuclease activity. Does not have transposase activity.</text>
</comment>
<evidence type="ECO:0000256" key="5">
    <source>
        <dbReference type="ARBA" id="ARBA00015519"/>
    </source>
</evidence>
<dbReference type="GO" id="GO:0046872">
    <property type="term" value="F:metal ion binding"/>
    <property type="evidence" value="ECO:0007669"/>
    <property type="project" value="UniProtKB-KW"/>
</dbReference>
<reference evidence="14" key="2">
    <citation type="submission" date="2025-09" db="UniProtKB">
        <authorList>
            <consortium name="Ensembl"/>
        </authorList>
    </citation>
    <scope>IDENTIFICATION</scope>
</reference>
<feature type="domain" description="DDE Tnp4" evidence="13">
    <location>
        <begin position="150"/>
        <end position="298"/>
    </location>
</feature>
<evidence type="ECO:0000256" key="2">
    <source>
        <dbReference type="ARBA" id="ARBA00004123"/>
    </source>
</evidence>
<dbReference type="Pfam" id="PF13359">
    <property type="entry name" value="DDE_Tnp_4"/>
    <property type="match status" value="1"/>
</dbReference>
<dbReference type="PANTHER" id="PTHR22930:SF85">
    <property type="entry name" value="GH03217P-RELATED"/>
    <property type="match status" value="1"/>
</dbReference>
<evidence type="ECO:0000256" key="7">
    <source>
        <dbReference type="ARBA" id="ARBA00022722"/>
    </source>
</evidence>
<organism evidence="14 15">
    <name type="scientific">Neogobius melanostomus</name>
    <name type="common">round goby</name>
    <dbReference type="NCBI Taxonomy" id="47308"/>
    <lineage>
        <taxon>Eukaryota</taxon>
        <taxon>Metazoa</taxon>
        <taxon>Chordata</taxon>
        <taxon>Craniata</taxon>
        <taxon>Vertebrata</taxon>
        <taxon>Euteleostomi</taxon>
        <taxon>Actinopterygii</taxon>
        <taxon>Neopterygii</taxon>
        <taxon>Teleostei</taxon>
        <taxon>Neoteleostei</taxon>
        <taxon>Acanthomorphata</taxon>
        <taxon>Gobiaria</taxon>
        <taxon>Gobiiformes</taxon>
        <taxon>Gobioidei</taxon>
        <taxon>Gobiidae</taxon>
        <taxon>Benthophilinae</taxon>
        <taxon>Neogobiini</taxon>
        <taxon>Neogobius</taxon>
    </lineage>
</organism>
<dbReference type="GO" id="GO:0005634">
    <property type="term" value="C:nucleus"/>
    <property type="evidence" value="ECO:0007669"/>
    <property type="project" value="UniProtKB-SubCell"/>
</dbReference>
<comment type="subcellular location">
    <subcellularLocation>
        <location evidence="3">Cytoplasm</location>
    </subcellularLocation>
    <subcellularLocation>
        <location evidence="2">Nucleus</location>
    </subcellularLocation>
</comment>
<evidence type="ECO:0000313" key="15">
    <source>
        <dbReference type="Proteomes" id="UP000694523"/>
    </source>
</evidence>
<dbReference type="AlphaFoldDB" id="A0A8C6UGW0"/>
<reference evidence="14" key="1">
    <citation type="submission" date="2025-08" db="UniProtKB">
        <authorList>
            <consortium name="Ensembl"/>
        </authorList>
    </citation>
    <scope>IDENTIFICATION</scope>
</reference>
<keyword evidence="15" id="KW-1185">Reference proteome</keyword>
<dbReference type="Proteomes" id="UP000694523">
    <property type="component" value="Unplaced"/>
</dbReference>
<dbReference type="GO" id="GO:0004518">
    <property type="term" value="F:nuclease activity"/>
    <property type="evidence" value="ECO:0007669"/>
    <property type="project" value="UniProtKB-KW"/>
</dbReference>
<protein>
    <recommendedName>
        <fullName evidence="5">Putative nuclease HARBI1</fullName>
    </recommendedName>
    <alternativeName>
        <fullName evidence="11">Harbinger transposase-derived nuclease</fullName>
    </alternativeName>
</protein>